<dbReference type="Pfam" id="PF00085">
    <property type="entry name" value="Thioredoxin"/>
    <property type="match status" value="1"/>
</dbReference>
<dbReference type="Gene3D" id="1.20.120.310">
    <property type="entry name" value="ERV/ALR sulfhydryl oxidase domain"/>
    <property type="match status" value="1"/>
</dbReference>
<dbReference type="InterPro" id="IPR039798">
    <property type="entry name" value="Sulfhydryl_oxidase"/>
</dbReference>
<keyword evidence="17" id="KW-1185">Reference proteome</keyword>
<evidence type="ECO:0000256" key="7">
    <source>
        <dbReference type="ARBA" id="ARBA00022827"/>
    </source>
</evidence>
<dbReference type="FunFam" id="3.40.30.10:FF:000080">
    <property type="entry name" value="Sulfhydryl oxidase"/>
    <property type="match status" value="1"/>
</dbReference>
<dbReference type="FunFam" id="1.20.120.310:FF:000001">
    <property type="entry name" value="Sulfhydryl oxidase"/>
    <property type="match status" value="1"/>
</dbReference>
<dbReference type="PROSITE" id="PS00194">
    <property type="entry name" value="THIOREDOXIN_1"/>
    <property type="match status" value="1"/>
</dbReference>
<keyword evidence="7 13" id="KW-0274">FAD</keyword>
<dbReference type="CTD" id="5768"/>
<reference evidence="18" key="1">
    <citation type="submission" date="2025-08" db="UniProtKB">
        <authorList>
            <consortium name="RefSeq"/>
        </authorList>
    </citation>
    <scope>IDENTIFICATION</scope>
    <source>
        <tissue evidence="18">Blood</tissue>
    </source>
</reference>
<evidence type="ECO:0000256" key="13">
    <source>
        <dbReference type="RuleBase" id="RU371123"/>
    </source>
</evidence>
<evidence type="ECO:0000256" key="11">
    <source>
        <dbReference type="ARBA" id="ARBA00045804"/>
    </source>
</evidence>
<keyword evidence="13" id="KW-0812">Transmembrane</keyword>
<dbReference type="Pfam" id="PF04777">
    <property type="entry name" value="Evr1_Alr"/>
    <property type="match status" value="1"/>
</dbReference>
<keyword evidence="10" id="KW-0325">Glycoprotein</keyword>
<dbReference type="PROSITE" id="PS51352">
    <property type="entry name" value="THIOREDOXIN_2"/>
    <property type="match status" value="1"/>
</dbReference>
<gene>
    <name evidence="18" type="primary">QSOX1</name>
</gene>
<proteinExistence type="inferred from homology"/>
<dbReference type="Pfam" id="PF18371">
    <property type="entry name" value="FAD_SOX"/>
    <property type="match status" value="1"/>
</dbReference>
<name>A0A6P9B2Y0_PANGU</name>
<dbReference type="FunCoup" id="A0A6P9B2Y0">
    <property type="interactions" value="91"/>
</dbReference>
<evidence type="ECO:0000256" key="14">
    <source>
        <dbReference type="SAM" id="MobiDB-lite"/>
    </source>
</evidence>
<dbReference type="KEGG" id="pgut:117661146"/>
<dbReference type="CDD" id="cd02992">
    <property type="entry name" value="PDI_a_QSOX"/>
    <property type="match status" value="1"/>
</dbReference>
<dbReference type="InParanoid" id="A0A6P9B2Y0"/>
<evidence type="ECO:0000256" key="3">
    <source>
        <dbReference type="ARBA" id="ARBA00006041"/>
    </source>
</evidence>
<comment type="catalytic activity">
    <reaction evidence="12 13">
        <text>2 R'C(R)SH + O2 = R'C(R)S-S(R)CR' + H2O2</text>
        <dbReference type="Rhea" id="RHEA:17357"/>
        <dbReference type="ChEBI" id="CHEBI:15379"/>
        <dbReference type="ChEBI" id="CHEBI:16240"/>
        <dbReference type="ChEBI" id="CHEBI:16520"/>
        <dbReference type="ChEBI" id="CHEBI:17412"/>
        <dbReference type="EC" id="1.8.3.2"/>
    </reaction>
</comment>
<dbReference type="InterPro" id="IPR041269">
    <property type="entry name" value="QSOX_Trx1"/>
</dbReference>
<dbReference type="InterPro" id="IPR036774">
    <property type="entry name" value="ERV/ALR_sulphydryl_oxid_sf"/>
</dbReference>
<keyword evidence="5 13" id="KW-0285">Flavoprotein</keyword>
<organism evidence="17 18">
    <name type="scientific">Pantherophis guttatus</name>
    <name type="common">Corn snake</name>
    <name type="synonym">Elaphe guttata</name>
    <dbReference type="NCBI Taxonomy" id="94885"/>
    <lineage>
        <taxon>Eukaryota</taxon>
        <taxon>Metazoa</taxon>
        <taxon>Chordata</taxon>
        <taxon>Craniata</taxon>
        <taxon>Vertebrata</taxon>
        <taxon>Euteleostomi</taxon>
        <taxon>Lepidosauria</taxon>
        <taxon>Squamata</taxon>
        <taxon>Bifurcata</taxon>
        <taxon>Unidentata</taxon>
        <taxon>Episquamata</taxon>
        <taxon>Toxicofera</taxon>
        <taxon>Serpentes</taxon>
        <taxon>Colubroidea</taxon>
        <taxon>Colubridae</taxon>
        <taxon>Colubrinae</taxon>
        <taxon>Pantherophis</taxon>
    </lineage>
</organism>
<dbReference type="GO" id="GO:0006457">
    <property type="term" value="P:protein folding"/>
    <property type="evidence" value="ECO:0007669"/>
    <property type="project" value="TreeGrafter"/>
</dbReference>
<keyword evidence="9" id="KW-1015">Disulfide bond</keyword>
<evidence type="ECO:0000256" key="9">
    <source>
        <dbReference type="ARBA" id="ARBA00023157"/>
    </source>
</evidence>
<dbReference type="Gene3D" id="1.20.120.1960">
    <property type="entry name" value="QSOX sulfhydryl oxidase domain"/>
    <property type="match status" value="1"/>
</dbReference>
<sequence length="772" mass="88469">MPRRLSGAGSRQLMPPACIVRAVAFFLLLVRVPGAKSLGLYSPDDPLVQLASNTLERRIFNSTGAWVVEFYASWCGHCKAFAPVWKGLANDVKDWRPAVMLGAIDCADFSNKNICYKFGIKSYPTVKFFKKSSQKPEDGIQLNNYEKTIESLRKTIITLMESHGDMWPSPSPPLHPTSVAELRDFFLVNNVTYLALIFDEDNSFLSREVALDMFQFENIAVRRILQSNEELVKQFNVTTFPSGLLVTNNGSCRSIPGLEDPRSQYTNFLQNLSGVFRRDVFIPTVSPTAQTTTALTVWKVADKRKIYMADLESAVLYSLRIEAAVFPNLEGERLSALKDFVSVLVQHFAGQLVVKNYLYNLDLWLRPKTIVLQSEWEEALKNKKEFPNATLPERPQWVGCQGSKPQFRGFPCGLWTLFHHLTVQAACQKQSVSSGIPEVLPTMRGYIRNFFGCRMCAEHFEAMAAESMHEVQNRDEAVLWLWSRHNRVNARLAGTATDDPKFPKIQWPPKSFCPSCHYTSTDSSLQDGKKSMWDENRVLMFLKWHFSEKNIYMNSPLEHQTRRGRNVAQQNYEGDWKLEGGGRGEESDQDNQKEPDEDKKTEQLETGKVKKKKFDLGKPGSPELHKPSIVKMSTKAKEMVEDIVDLDTFSEQHFKSKALKLAKQINIRERRTKRDTRLFLMANEGRRSLDYIRESLRHKNLGARQFSGIQVENENTSRRNQWIYILGMGFSRLDVSLCVLLYLLSSVCLLGMYTFFRMRMSYRKARLGYSLT</sequence>
<dbReference type="InterPro" id="IPR017937">
    <property type="entry name" value="Thioredoxin_CS"/>
</dbReference>
<dbReference type="PROSITE" id="PS51324">
    <property type="entry name" value="ERV_ALR"/>
    <property type="match status" value="1"/>
</dbReference>
<feature type="transmembrane region" description="Helical" evidence="13">
    <location>
        <begin position="739"/>
        <end position="756"/>
    </location>
</feature>
<dbReference type="GO" id="GO:0005615">
    <property type="term" value="C:extracellular space"/>
    <property type="evidence" value="ECO:0007669"/>
    <property type="project" value="TreeGrafter"/>
</dbReference>
<keyword evidence="8 13" id="KW-0560">Oxidoreductase</keyword>
<comment type="similarity">
    <text evidence="3 13">Belongs to the quiescin-sulfhydryl oxidase (QSOX) family.</text>
</comment>
<accession>A0A6P9B2Y0</accession>
<dbReference type="Proteomes" id="UP001652622">
    <property type="component" value="Unplaced"/>
</dbReference>
<keyword evidence="6" id="KW-0732">Signal</keyword>
<feature type="region of interest" description="Disordered" evidence="14">
    <location>
        <begin position="574"/>
        <end position="626"/>
    </location>
</feature>
<dbReference type="AlphaFoldDB" id="A0A6P9B2Y0"/>
<dbReference type="OMA" id="YGELWNE"/>
<feature type="domain" description="Thioredoxin" evidence="16">
    <location>
        <begin position="36"/>
        <end position="161"/>
    </location>
</feature>
<dbReference type="PANTHER" id="PTHR22897">
    <property type="entry name" value="QUIESCIN Q6-RELATED SULFHYDRYL OXIDASE"/>
    <property type="match status" value="1"/>
</dbReference>
<evidence type="ECO:0000313" key="18">
    <source>
        <dbReference type="RefSeq" id="XP_034265577.1"/>
    </source>
</evidence>
<evidence type="ECO:0000256" key="8">
    <source>
        <dbReference type="ARBA" id="ARBA00023002"/>
    </source>
</evidence>
<evidence type="ECO:0000256" key="6">
    <source>
        <dbReference type="ARBA" id="ARBA00022729"/>
    </source>
</evidence>
<dbReference type="Gene3D" id="3.40.30.10">
    <property type="entry name" value="Glutaredoxin"/>
    <property type="match status" value="2"/>
</dbReference>
<dbReference type="FunFam" id="1.20.120.1960:FF:000001">
    <property type="entry name" value="Sulfhydryl oxidase"/>
    <property type="match status" value="1"/>
</dbReference>
<evidence type="ECO:0000259" key="15">
    <source>
        <dbReference type="PROSITE" id="PS51324"/>
    </source>
</evidence>
<dbReference type="SUPFAM" id="SSF69000">
    <property type="entry name" value="FAD-dependent thiol oxidase"/>
    <property type="match status" value="1"/>
</dbReference>
<dbReference type="InterPro" id="IPR042568">
    <property type="entry name" value="QSOX_FAD-bd_sf"/>
</dbReference>
<dbReference type="GeneID" id="117661146"/>
<evidence type="ECO:0000259" key="16">
    <source>
        <dbReference type="PROSITE" id="PS51352"/>
    </source>
</evidence>
<dbReference type="GO" id="GO:0016971">
    <property type="term" value="F:flavin-dependent sulfhydryl oxidase activity"/>
    <property type="evidence" value="ECO:0007669"/>
    <property type="project" value="InterPro"/>
</dbReference>
<keyword evidence="13" id="KW-0472">Membrane</keyword>
<evidence type="ECO:0000313" key="17">
    <source>
        <dbReference type="Proteomes" id="UP001652622"/>
    </source>
</evidence>
<feature type="compositionally biased region" description="Basic and acidic residues" evidence="14">
    <location>
        <begin position="574"/>
        <end position="608"/>
    </location>
</feature>
<evidence type="ECO:0000256" key="4">
    <source>
        <dbReference type="ARBA" id="ARBA00022525"/>
    </source>
</evidence>
<evidence type="ECO:0000256" key="1">
    <source>
        <dbReference type="ARBA" id="ARBA00001974"/>
    </source>
</evidence>
<dbReference type="OrthoDB" id="59470at2759"/>
<dbReference type="GO" id="GO:0003756">
    <property type="term" value="F:protein disulfide isomerase activity"/>
    <property type="evidence" value="ECO:0007669"/>
    <property type="project" value="TreeGrafter"/>
</dbReference>
<comment type="subcellular location">
    <subcellularLocation>
        <location evidence="2">Secreted</location>
    </subcellularLocation>
</comment>
<evidence type="ECO:0000256" key="10">
    <source>
        <dbReference type="ARBA" id="ARBA00023180"/>
    </source>
</evidence>
<dbReference type="PANTHER" id="PTHR22897:SF6">
    <property type="entry name" value="SULFHYDRYL OXIDASE 1"/>
    <property type="match status" value="1"/>
</dbReference>
<dbReference type="InterPro" id="IPR017905">
    <property type="entry name" value="ERV/ALR_sulphydryl_oxidase"/>
</dbReference>
<dbReference type="PRINTS" id="PR00421">
    <property type="entry name" value="THIOREDOXIN"/>
</dbReference>
<dbReference type="GO" id="GO:0000139">
    <property type="term" value="C:Golgi membrane"/>
    <property type="evidence" value="ECO:0007669"/>
    <property type="project" value="TreeGrafter"/>
</dbReference>
<dbReference type="InterPro" id="IPR013766">
    <property type="entry name" value="Thioredoxin_domain"/>
</dbReference>
<evidence type="ECO:0000256" key="5">
    <source>
        <dbReference type="ARBA" id="ARBA00022630"/>
    </source>
</evidence>
<dbReference type="InterPro" id="IPR036249">
    <property type="entry name" value="Thioredoxin-like_sf"/>
</dbReference>
<dbReference type="FunFam" id="3.40.30.10:FF:000073">
    <property type="entry name" value="Sulfhydryl oxidase"/>
    <property type="match status" value="1"/>
</dbReference>
<dbReference type="EC" id="1.8.3.2" evidence="13"/>
<protein>
    <recommendedName>
        <fullName evidence="13">Sulfhydryl oxidase</fullName>
        <ecNumber evidence="13">1.8.3.2</ecNumber>
    </recommendedName>
</protein>
<evidence type="ECO:0000256" key="2">
    <source>
        <dbReference type="ARBA" id="ARBA00004613"/>
    </source>
</evidence>
<dbReference type="RefSeq" id="XP_034265577.1">
    <property type="nucleotide sequence ID" value="XM_034409686.2"/>
</dbReference>
<dbReference type="InterPro" id="IPR040986">
    <property type="entry name" value="QSOX_FAD-bd_dom"/>
</dbReference>
<evidence type="ECO:0000256" key="12">
    <source>
        <dbReference type="ARBA" id="ARBA00048864"/>
    </source>
</evidence>
<keyword evidence="4" id="KW-0964">Secreted</keyword>
<feature type="domain" description="ERV/ALR sulfhydryl oxidase" evidence="15">
    <location>
        <begin position="403"/>
        <end position="507"/>
    </location>
</feature>
<dbReference type="SUPFAM" id="SSF52833">
    <property type="entry name" value="Thioredoxin-like"/>
    <property type="match status" value="1"/>
</dbReference>
<dbReference type="Pfam" id="PF18108">
    <property type="entry name" value="QSOX_Trx1"/>
    <property type="match status" value="1"/>
</dbReference>
<comment type="cofactor">
    <cofactor evidence="1 13">
        <name>FAD</name>
        <dbReference type="ChEBI" id="CHEBI:57692"/>
    </cofactor>
</comment>
<comment type="function">
    <text evidence="11">Catalyzes the oxidation of sulfhydryl groups in peptide and protein thiols to disulfides with the reduction of oxygen to hydrogen peroxide. Plays a role in disulfide bond formation in a variety of extracellular proteins. In fibroblasts, required for normal incorporation of laminin into the extracellular matrix, and thereby for normal cell-cell adhesion and cell migration.</text>
</comment>
<keyword evidence="13" id="KW-1133">Transmembrane helix</keyword>